<dbReference type="EMBL" id="JAACJP010000054">
    <property type="protein sequence ID" value="KAF5369705.1"/>
    <property type="molecule type" value="Genomic_DNA"/>
</dbReference>
<dbReference type="AlphaFoldDB" id="A0A8H5GRZ0"/>
<feature type="compositionally biased region" description="Low complexity" evidence="1">
    <location>
        <begin position="121"/>
        <end position="135"/>
    </location>
</feature>
<name>A0A8H5GRZ0_9AGAR</name>
<comment type="caution">
    <text evidence="2">The sequence shown here is derived from an EMBL/GenBank/DDBJ whole genome shotgun (WGS) entry which is preliminary data.</text>
</comment>
<accession>A0A8H5GRZ0</accession>
<feature type="compositionally biased region" description="Low complexity" evidence="1">
    <location>
        <begin position="97"/>
        <end position="113"/>
    </location>
</feature>
<dbReference type="Proteomes" id="UP000565441">
    <property type="component" value="Unassembled WGS sequence"/>
</dbReference>
<sequence length="263" mass="29094">MKKKRDSDAAELSSASGSKKRRAPLTRRERAMIRILAQYHVNRLAIARRMDCSIVTVYNVLRRVTAVYDEGDEWDFVDQTFKKEYPPRNSQATSNRSGPSDAGISSSPSSPVISKKEKDTAQSAQSARSTASQVTLVDVNAAHALPETPTKGGKSPRGRTKADHGSSAQRPILVDLDADESEVEELRAPFPGMAEFLAGLEHDLSVLHRMLDAQDLGTTDKLFAFANWPEKDLHQMFREALPHATVAQRYMLVKGVKKYEGAL</sequence>
<protein>
    <submittedName>
        <fullName evidence="2">Uncharacterized protein</fullName>
    </submittedName>
</protein>
<organism evidence="2 3">
    <name type="scientific">Tricholomella constricta</name>
    <dbReference type="NCBI Taxonomy" id="117010"/>
    <lineage>
        <taxon>Eukaryota</taxon>
        <taxon>Fungi</taxon>
        <taxon>Dikarya</taxon>
        <taxon>Basidiomycota</taxon>
        <taxon>Agaricomycotina</taxon>
        <taxon>Agaricomycetes</taxon>
        <taxon>Agaricomycetidae</taxon>
        <taxon>Agaricales</taxon>
        <taxon>Tricholomatineae</taxon>
        <taxon>Lyophyllaceae</taxon>
        <taxon>Tricholomella</taxon>
    </lineage>
</organism>
<dbReference type="Gene3D" id="1.10.10.10">
    <property type="entry name" value="Winged helix-like DNA-binding domain superfamily/Winged helix DNA-binding domain"/>
    <property type="match status" value="1"/>
</dbReference>
<evidence type="ECO:0000313" key="2">
    <source>
        <dbReference type="EMBL" id="KAF5369705.1"/>
    </source>
</evidence>
<evidence type="ECO:0000313" key="3">
    <source>
        <dbReference type="Proteomes" id="UP000565441"/>
    </source>
</evidence>
<keyword evidence="3" id="KW-1185">Reference proteome</keyword>
<proteinExistence type="predicted"/>
<gene>
    <name evidence="2" type="ORF">D9615_010170</name>
</gene>
<feature type="region of interest" description="Disordered" evidence="1">
    <location>
        <begin position="1"/>
        <end position="26"/>
    </location>
</feature>
<dbReference type="OrthoDB" id="3051543at2759"/>
<reference evidence="2 3" key="1">
    <citation type="journal article" date="2020" name="ISME J.">
        <title>Uncovering the hidden diversity of litter-decomposition mechanisms in mushroom-forming fungi.</title>
        <authorList>
            <person name="Floudas D."/>
            <person name="Bentzer J."/>
            <person name="Ahren D."/>
            <person name="Johansson T."/>
            <person name="Persson P."/>
            <person name="Tunlid A."/>
        </authorList>
    </citation>
    <scope>NUCLEOTIDE SEQUENCE [LARGE SCALE GENOMIC DNA]</scope>
    <source>
        <strain evidence="2 3">CBS 661.87</strain>
    </source>
</reference>
<dbReference type="InterPro" id="IPR036388">
    <property type="entry name" value="WH-like_DNA-bd_sf"/>
</dbReference>
<evidence type="ECO:0000256" key="1">
    <source>
        <dbReference type="SAM" id="MobiDB-lite"/>
    </source>
</evidence>
<feature type="region of interest" description="Disordered" evidence="1">
    <location>
        <begin position="85"/>
        <end position="171"/>
    </location>
</feature>